<evidence type="ECO:0000256" key="2">
    <source>
        <dbReference type="SAM" id="Phobius"/>
    </source>
</evidence>
<evidence type="ECO:0000256" key="1">
    <source>
        <dbReference type="SAM" id="MobiDB-lite"/>
    </source>
</evidence>
<name>A0ABN3X946_9ACTN</name>
<accession>A0ABN3X946</accession>
<keyword evidence="4" id="KW-1185">Reference proteome</keyword>
<evidence type="ECO:0000313" key="4">
    <source>
        <dbReference type="Proteomes" id="UP001500403"/>
    </source>
</evidence>
<dbReference type="Proteomes" id="UP001500403">
    <property type="component" value="Unassembled WGS sequence"/>
</dbReference>
<organism evidence="3 4">
    <name type="scientific">Streptomyces enissocaesilis</name>
    <dbReference type="NCBI Taxonomy" id="332589"/>
    <lineage>
        <taxon>Bacteria</taxon>
        <taxon>Bacillati</taxon>
        <taxon>Actinomycetota</taxon>
        <taxon>Actinomycetes</taxon>
        <taxon>Kitasatosporales</taxon>
        <taxon>Streptomycetaceae</taxon>
        <taxon>Streptomyces</taxon>
        <taxon>Streptomyces rochei group</taxon>
    </lineage>
</organism>
<feature type="region of interest" description="Disordered" evidence="1">
    <location>
        <begin position="1"/>
        <end position="32"/>
    </location>
</feature>
<evidence type="ECO:0008006" key="5">
    <source>
        <dbReference type="Google" id="ProtNLM"/>
    </source>
</evidence>
<keyword evidence="2" id="KW-1133">Transmembrane helix</keyword>
<reference evidence="3 4" key="1">
    <citation type="journal article" date="2019" name="Int. J. Syst. Evol. Microbiol.">
        <title>The Global Catalogue of Microorganisms (GCM) 10K type strain sequencing project: providing services to taxonomists for standard genome sequencing and annotation.</title>
        <authorList>
            <consortium name="The Broad Institute Genomics Platform"/>
            <consortium name="The Broad Institute Genome Sequencing Center for Infectious Disease"/>
            <person name="Wu L."/>
            <person name="Ma J."/>
        </authorList>
    </citation>
    <scope>NUCLEOTIDE SEQUENCE [LARGE SCALE GENOMIC DNA]</scope>
    <source>
        <strain evidence="3 4">JCM 9088</strain>
    </source>
</reference>
<keyword evidence="2" id="KW-0812">Transmembrane</keyword>
<keyword evidence="2" id="KW-0472">Membrane</keyword>
<gene>
    <name evidence="3" type="ORF">GCM10010446_27750</name>
</gene>
<proteinExistence type="predicted"/>
<protein>
    <recommendedName>
        <fullName evidence="5">Integral membrane protein</fullName>
    </recommendedName>
</protein>
<feature type="compositionally biased region" description="Polar residues" evidence="1">
    <location>
        <begin position="96"/>
        <end position="112"/>
    </location>
</feature>
<feature type="transmembrane region" description="Helical" evidence="2">
    <location>
        <begin position="64"/>
        <end position="84"/>
    </location>
</feature>
<dbReference type="EMBL" id="BAAAUD010000029">
    <property type="protein sequence ID" value="GAA2940969.1"/>
    <property type="molecule type" value="Genomic_DNA"/>
</dbReference>
<sequence length="112" mass="11768">MRRSEAHPQTHPGTRTGTGPRRRRPSRSRHEFEPGKLVTGLVLLGTAVAYAGDAGGLWHVPSYVALPALCLGLLVAGTAGWVAYGVRRRAARAASTEKNAAPPSTSGSQATR</sequence>
<feature type="transmembrane region" description="Helical" evidence="2">
    <location>
        <begin position="37"/>
        <end position="58"/>
    </location>
</feature>
<feature type="region of interest" description="Disordered" evidence="1">
    <location>
        <begin position="92"/>
        <end position="112"/>
    </location>
</feature>
<evidence type="ECO:0000313" key="3">
    <source>
        <dbReference type="EMBL" id="GAA2940969.1"/>
    </source>
</evidence>
<comment type="caution">
    <text evidence="3">The sequence shown here is derived from an EMBL/GenBank/DDBJ whole genome shotgun (WGS) entry which is preliminary data.</text>
</comment>